<proteinExistence type="inferred from homology"/>
<dbReference type="InterPro" id="IPR017932">
    <property type="entry name" value="GATase_2_dom"/>
</dbReference>
<dbReference type="InterPro" id="IPR035490">
    <property type="entry name" value="GlmS/FrlB_SIS"/>
</dbReference>
<dbReference type="CDD" id="cd05009">
    <property type="entry name" value="SIS_GlmS_GlmD_2"/>
    <property type="match status" value="1"/>
</dbReference>
<feature type="domain" description="SIS" evidence="12">
    <location>
        <begin position="286"/>
        <end position="426"/>
    </location>
</feature>
<evidence type="ECO:0000256" key="10">
    <source>
        <dbReference type="HAMAP-Rule" id="MF_00164"/>
    </source>
</evidence>
<keyword evidence="9" id="KW-0315">Glutamine amidotransferase</keyword>
<feature type="active site" description="Nucleophile; for GATase activity" evidence="10">
    <location>
        <position position="2"/>
    </location>
</feature>
<dbReference type="InterPro" id="IPR047084">
    <property type="entry name" value="GFAT_N"/>
</dbReference>
<evidence type="ECO:0000256" key="4">
    <source>
        <dbReference type="ARBA" id="ARBA00016090"/>
    </source>
</evidence>
<feature type="domain" description="Glutamine amidotransferase type-2" evidence="11">
    <location>
        <begin position="2"/>
        <end position="218"/>
    </location>
</feature>
<keyword evidence="6 10" id="KW-0032">Aminotransferase</keyword>
<dbReference type="GO" id="GO:0046349">
    <property type="term" value="P:amino sugar biosynthetic process"/>
    <property type="evidence" value="ECO:0007669"/>
    <property type="project" value="UniProtKB-ARBA"/>
</dbReference>
<evidence type="ECO:0000259" key="11">
    <source>
        <dbReference type="PROSITE" id="PS51278"/>
    </source>
</evidence>
<dbReference type="InterPro" id="IPR005855">
    <property type="entry name" value="GFAT"/>
</dbReference>
<dbReference type="Gene3D" id="3.60.20.10">
    <property type="entry name" value="Glutamine Phosphoribosylpyrophosphate, subunit 1, domain 1"/>
    <property type="match status" value="1"/>
</dbReference>
<dbReference type="Gene3D" id="3.40.50.10490">
    <property type="entry name" value="Glucose-6-phosphate isomerase like protein, domain 1"/>
    <property type="match status" value="2"/>
</dbReference>
<sequence length="609" mass="66093">MCGLVAAIAKHDVVPSLLEGLRRLEYRGYDSAGVAALNGVGLKSARALGNVEALTQRLSEQRLSGNLGIGHTRWATHGEPSERNAHPHLSRGEIAVVHNGIIENHDALRDELIAAGYEFESQTDTEVVAHLIHSYHQTEPSLQQAVLKATRRLEGTFALAVISAHNDHELIAARRGSPLLIGVADGEAYIASDVTALLPITRHYISLEDGDVAEVSAESVNIVDENGAVVVRELSQSHQSQVDATKGIYDHFMQKEIFEQDTVLERTLLPALKNGLVNEAALGDNAAELLKDIEHVHIVACGTSYHAGMVASYTLESLCGVTCKVELASEYRYRRVVVKPKTLFVTLSQSGETADTLAALRFAKRQPYQATLAICNVPESSLVRESQLVFLTQAGPEIGVASTKAFTTQLMNMSLLAVLLARYQGLSQHRELALIDMLRRAPEQVRRVYSLDNQIAELAEGIAERNYALFLGRGQMYPIAMEGALKLKEITYMSAEAYAAGELKHGPLALVDSQVPVVALAPYNPLLAKMKSNLAEVRARGGQLIVIADEGAGYRDGTSERVLTVPKSGGLISPIVYTLPLQLLAYHAALYRGTNVDQPRNLAKSVTVE</sequence>
<comment type="catalytic activity">
    <reaction evidence="1 10">
        <text>D-fructose 6-phosphate + L-glutamine = D-glucosamine 6-phosphate + L-glutamate</text>
        <dbReference type="Rhea" id="RHEA:13237"/>
        <dbReference type="ChEBI" id="CHEBI:29985"/>
        <dbReference type="ChEBI" id="CHEBI:58359"/>
        <dbReference type="ChEBI" id="CHEBI:58725"/>
        <dbReference type="ChEBI" id="CHEBI:61527"/>
        <dbReference type="EC" id="2.6.1.16"/>
    </reaction>
</comment>
<dbReference type="EMBL" id="JACHWY010000002">
    <property type="protein sequence ID" value="MBB3047561.1"/>
    <property type="molecule type" value="Genomic_DNA"/>
</dbReference>
<evidence type="ECO:0000256" key="6">
    <source>
        <dbReference type="ARBA" id="ARBA00022576"/>
    </source>
</evidence>
<evidence type="ECO:0000259" key="12">
    <source>
        <dbReference type="PROSITE" id="PS51464"/>
    </source>
</evidence>
<gene>
    <name evidence="10" type="primary">glmS</name>
    <name evidence="13" type="ORF">FHR99_001827</name>
</gene>
<dbReference type="CDD" id="cd00714">
    <property type="entry name" value="GFAT"/>
    <property type="match status" value="1"/>
</dbReference>
<dbReference type="GO" id="GO:0006002">
    <property type="term" value="P:fructose 6-phosphate metabolic process"/>
    <property type="evidence" value="ECO:0007669"/>
    <property type="project" value="TreeGrafter"/>
</dbReference>
<dbReference type="PROSITE" id="PS51278">
    <property type="entry name" value="GATASE_TYPE_2"/>
    <property type="match status" value="1"/>
</dbReference>
<evidence type="ECO:0000256" key="7">
    <source>
        <dbReference type="ARBA" id="ARBA00022679"/>
    </source>
</evidence>
<dbReference type="GO" id="GO:0005975">
    <property type="term" value="P:carbohydrate metabolic process"/>
    <property type="evidence" value="ECO:0007669"/>
    <property type="project" value="UniProtKB-UniRule"/>
</dbReference>
<dbReference type="NCBIfam" id="NF001484">
    <property type="entry name" value="PRK00331.1"/>
    <property type="match status" value="1"/>
</dbReference>
<evidence type="ECO:0000256" key="9">
    <source>
        <dbReference type="ARBA" id="ARBA00022962"/>
    </source>
</evidence>
<evidence type="ECO:0000313" key="13">
    <source>
        <dbReference type="EMBL" id="MBB3047561.1"/>
    </source>
</evidence>
<comment type="caution">
    <text evidence="13">The sequence shown here is derived from an EMBL/GenBank/DDBJ whole genome shotgun (WGS) entry which is preliminary data.</text>
</comment>
<evidence type="ECO:0000256" key="2">
    <source>
        <dbReference type="ARBA" id="ARBA00004496"/>
    </source>
</evidence>
<dbReference type="FunFam" id="3.60.20.10:FF:000006">
    <property type="entry name" value="Glutamine--fructose-6-phosphate aminotransferase [isomerizing]"/>
    <property type="match status" value="1"/>
</dbReference>
<organism evidence="13 14">
    <name type="scientific">Litorivivens lipolytica</name>
    <dbReference type="NCBI Taxonomy" id="1524264"/>
    <lineage>
        <taxon>Bacteria</taxon>
        <taxon>Pseudomonadati</taxon>
        <taxon>Pseudomonadota</taxon>
        <taxon>Gammaproteobacteria</taxon>
        <taxon>Litorivivens</taxon>
    </lineage>
</organism>
<dbReference type="GO" id="GO:0006047">
    <property type="term" value="P:UDP-N-acetylglucosamine metabolic process"/>
    <property type="evidence" value="ECO:0007669"/>
    <property type="project" value="TreeGrafter"/>
</dbReference>
<dbReference type="Proteomes" id="UP000537130">
    <property type="component" value="Unassembled WGS sequence"/>
</dbReference>
<reference evidence="13 14" key="1">
    <citation type="submission" date="2020-08" db="EMBL/GenBank/DDBJ databases">
        <title>Genomic Encyclopedia of Type Strains, Phase III (KMG-III): the genomes of soil and plant-associated and newly described type strains.</title>
        <authorList>
            <person name="Whitman W."/>
        </authorList>
    </citation>
    <scope>NUCLEOTIDE SEQUENCE [LARGE SCALE GENOMIC DNA]</scope>
    <source>
        <strain evidence="13 14">CECT 8654</strain>
    </source>
</reference>
<evidence type="ECO:0000313" key="14">
    <source>
        <dbReference type="Proteomes" id="UP000537130"/>
    </source>
</evidence>
<dbReference type="SUPFAM" id="SSF53697">
    <property type="entry name" value="SIS domain"/>
    <property type="match status" value="1"/>
</dbReference>
<dbReference type="GO" id="GO:0097367">
    <property type="term" value="F:carbohydrate derivative binding"/>
    <property type="evidence" value="ECO:0007669"/>
    <property type="project" value="InterPro"/>
</dbReference>
<dbReference type="Pfam" id="PF13522">
    <property type="entry name" value="GATase_6"/>
    <property type="match status" value="1"/>
</dbReference>
<dbReference type="CDD" id="cd05008">
    <property type="entry name" value="SIS_GlmS_GlmD_1"/>
    <property type="match status" value="1"/>
</dbReference>
<comment type="function">
    <text evidence="10">Catalyzes the first step in hexosamine metabolism, converting fructose-6P into glucosamine-6P using glutamine as a nitrogen source.</text>
</comment>
<dbReference type="InterPro" id="IPR001347">
    <property type="entry name" value="SIS_dom"/>
</dbReference>
<dbReference type="InterPro" id="IPR035466">
    <property type="entry name" value="GlmS/AgaS_SIS"/>
</dbReference>
<dbReference type="FunFam" id="3.40.50.10490:FF:000002">
    <property type="entry name" value="Glutamine--fructose-6-phosphate aminotransferase [isomerizing]"/>
    <property type="match status" value="1"/>
</dbReference>
<dbReference type="HAMAP" id="MF_00164">
    <property type="entry name" value="GlmS"/>
    <property type="match status" value="1"/>
</dbReference>
<dbReference type="FunFam" id="3.40.50.10490:FF:000001">
    <property type="entry name" value="Glutamine--fructose-6-phosphate aminotransferase [isomerizing]"/>
    <property type="match status" value="1"/>
</dbReference>
<dbReference type="GO" id="GO:0005829">
    <property type="term" value="C:cytosol"/>
    <property type="evidence" value="ECO:0007669"/>
    <property type="project" value="TreeGrafter"/>
</dbReference>
<dbReference type="RefSeq" id="WP_183410335.1">
    <property type="nucleotide sequence ID" value="NZ_JACHWY010000002.1"/>
</dbReference>
<comment type="subunit">
    <text evidence="10">Homodimer.</text>
</comment>
<feature type="initiator methionine" description="Removed" evidence="10">
    <location>
        <position position="1"/>
    </location>
</feature>
<evidence type="ECO:0000256" key="3">
    <source>
        <dbReference type="ARBA" id="ARBA00012916"/>
    </source>
</evidence>
<feature type="domain" description="SIS" evidence="12">
    <location>
        <begin position="458"/>
        <end position="599"/>
    </location>
</feature>
<dbReference type="PANTHER" id="PTHR10937:SF0">
    <property type="entry name" value="GLUTAMINE--FRUCTOSE-6-PHOSPHATE TRANSAMINASE (ISOMERIZING)"/>
    <property type="match status" value="1"/>
</dbReference>
<dbReference type="SUPFAM" id="SSF56235">
    <property type="entry name" value="N-terminal nucleophile aminohydrolases (Ntn hydrolases)"/>
    <property type="match status" value="1"/>
</dbReference>
<feature type="active site" description="For Fru-6P isomerization activity" evidence="10">
    <location>
        <position position="604"/>
    </location>
</feature>
<accession>A0A7W4W4Y1</accession>
<dbReference type="PANTHER" id="PTHR10937">
    <property type="entry name" value="GLUCOSAMINE--FRUCTOSE-6-PHOSPHATE AMINOTRANSFERASE, ISOMERIZING"/>
    <property type="match status" value="1"/>
</dbReference>
<dbReference type="InterPro" id="IPR046348">
    <property type="entry name" value="SIS_dom_sf"/>
</dbReference>
<comment type="subcellular location">
    <subcellularLocation>
        <location evidence="2 10">Cytoplasm</location>
    </subcellularLocation>
</comment>
<dbReference type="EC" id="2.6.1.16" evidence="3 10"/>
<dbReference type="GO" id="GO:0004360">
    <property type="term" value="F:glutamine-fructose-6-phosphate transaminase (isomerizing) activity"/>
    <property type="evidence" value="ECO:0007669"/>
    <property type="project" value="UniProtKB-UniRule"/>
</dbReference>
<name>A0A7W4W4Y1_9GAMM</name>
<protein>
    <recommendedName>
        <fullName evidence="4 10">Glutamine--fructose-6-phosphate aminotransferase [isomerizing]</fullName>
        <ecNumber evidence="3 10">2.6.1.16</ecNumber>
    </recommendedName>
    <alternativeName>
        <fullName evidence="10">D-fructose-6-phosphate amidotransferase</fullName>
    </alternativeName>
    <alternativeName>
        <fullName evidence="10">GFAT</fullName>
    </alternativeName>
    <alternativeName>
        <fullName evidence="10">Glucosamine-6-phosphate synthase</fullName>
    </alternativeName>
    <alternativeName>
        <fullName evidence="10">Hexosephosphate aminotransferase</fullName>
    </alternativeName>
    <alternativeName>
        <fullName evidence="10">L-glutamine--D-fructose-6-phosphate amidotransferase</fullName>
    </alternativeName>
</protein>
<keyword evidence="5 10" id="KW-0963">Cytoplasm</keyword>
<dbReference type="PROSITE" id="PS51464">
    <property type="entry name" value="SIS"/>
    <property type="match status" value="2"/>
</dbReference>
<keyword evidence="14" id="KW-1185">Reference proteome</keyword>
<keyword evidence="8" id="KW-0677">Repeat</keyword>
<dbReference type="AlphaFoldDB" id="A0A7W4W4Y1"/>
<dbReference type="GO" id="GO:0006487">
    <property type="term" value="P:protein N-linked glycosylation"/>
    <property type="evidence" value="ECO:0007669"/>
    <property type="project" value="TreeGrafter"/>
</dbReference>
<evidence type="ECO:0000256" key="8">
    <source>
        <dbReference type="ARBA" id="ARBA00022737"/>
    </source>
</evidence>
<dbReference type="Pfam" id="PF01380">
    <property type="entry name" value="SIS"/>
    <property type="match status" value="2"/>
</dbReference>
<evidence type="ECO:0000256" key="5">
    <source>
        <dbReference type="ARBA" id="ARBA00022490"/>
    </source>
</evidence>
<dbReference type="NCBIfam" id="TIGR01135">
    <property type="entry name" value="glmS"/>
    <property type="match status" value="1"/>
</dbReference>
<evidence type="ECO:0000256" key="1">
    <source>
        <dbReference type="ARBA" id="ARBA00001031"/>
    </source>
</evidence>
<keyword evidence="7 10" id="KW-0808">Transferase</keyword>
<dbReference type="InterPro" id="IPR029055">
    <property type="entry name" value="Ntn_hydrolases_N"/>
</dbReference>